<evidence type="ECO:0000313" key="12">
    <source>
        <dbReference type="Proteomes" id="UP001293254"/>
    </source>
</evidence>
<evidence type="ECO:0000259" key="9">
    <source>
        <dbReference type="Pfam" id="PF23559"/>
    </source>
</evidence>
<keyword evidence="6" id="KW-0067">ATP-binding</keyword>
<keyword evidence="12" id="KW-1185">Reference proteome</keyword>
<dbReference type="Pfam" id="PF23559">
    <property type="entry name" value="WHD_DRP"/>
    <property type="match status" value="1"/>
</dbReference>
<dbReference type="Pfam" id="PF18052">
    <property type="entry name" value="Rx_N"/>
    <property type="match status" value="1"/>
</dbReference>
<protein>
    <submittedName>
        <fullName evidence="11">Disease resistance RPP13-like protein 1</fullName>
    </submittedName>
</protein>
<dbReference type="InterPro" id="IPR001611">
    <property type="entry name" value="Leu-rich_rpt"/>
</dbReference>
<dbReference type="InterPro" id="IPR032675">
    <property type="entry name" value="LRR_dom_sf"/>
</dbReference>
<dbReference type="Gene3D" id="1.20.5.4130">
    <property type="match status" value="1"/>
</dbReference>
<dbReference type="InterPro" id="IPR027417">
    <property type="entry name" value="P-loop_NTPase"/>
</dbReference>
<dbReference type="Pfam" id="PF25019">
    <property type="entry name" value="LRR_R13L1-DRL21"/>
    <property type="match status" value="1"/>
</dbReference>
<feature type="domain" description="NB-ARC" evidence="7">
    <location>
        <begin position="198"/>
        <end position="361"/>
    </location>
</feature>
<dbReference type="Gene3D" id="3.40.50.300">
    <property type="entry name" value="P-loop containing nucleotide triphosphate hydrolases"/>
    <property type="match status" value="1"/>
</dbReference>
<dbReference type="PANTHER" id="PTHR36766:SF40">
    <property type="entry name" value="DISEASE RESISTANCE PROTEIN RGA3"/>
    <property type="match status" value="1"/>
</dbReference>
<dbReference type="Pfam" id="PF00931">
    <property type="entry name" value="NB-ARC"/>
    <property type="match status" value="1"/>
</dbReference>
<dbReference type="AlphaFoldDB" id="A0AAE1YKG3"/>
<dbReference type="Gene3D" id="1.10.8.430">
    <property type="entry name" value="Helical domain of apoptotic protease-activating factors"/>
    <property type="match status" value="1"/>
</dbReference>
<keyword evidence="5" id="KW-0611">Plant defense</keyword>
<accession>A0AAE1YKG3</accession>
<evidence type="ECO:0000259" key="7">
    <source>
        <dbReference type="Pfam" id="PF00931"/>
    </source>
</evidence>
<reference evidence="11" key="1">
    <citation type="submission" date="2020-06" db="EMBL/GenBank/DDBJ databases">
        <authorList>
            <person name="Li T."/>
            <person name="Hu X."/>
            <person name="Zhang T."/>
            <person name="Song X."/>
            <person name="Zhang H."/>
            <person name="Dai N."/>
            <person name="Sheng W."/>
            <person name="Hou X."/>
            <person name="Wei L."/>
        </authorList>
    </citation>
    <scope>NUCLEOTIDE SEQUENCE</scope>
    <source>
        <strain evidence="11">3651</strain>
        <tissue evidence="11">Leaf</tissue>
    </source>
</reference>
<dbReference type="Proteomes" id="UP001293254">
    <property type="component" value="Unassembled WGS sequence"/>
</dbReference>
<dbReference type="GO" id="GO:0043531">
    <property type="term" value="F:ADP binding"/>
    <property type="evidence" value="ECO:0007669"/>
    <property type="project" value="InterPro"/>
</dbReference>
<name>A0AAE1YKG3_9LAMI</name>
<keyword evidence="4" id="KW-0547">Nucleotide-binding</keyword>
<evidence type="ECO:0000259" key="8">
    <source>
        <dbReference type="Pfam" id="PF18052"/>
    </source>
</evidence>
<dbReference type="PANTHER" id="PTHR36766">
    <property type="entry name" value="PLANT BROAD-SPECTRUM MILDEW RESISTANCE PROTEIN RPW8"/>
    <property type="match status" value="1"/>
</dbReference>
<dbReference type="InterPro" id="IPR058922">
    <property type="entry name" value="WHD_DRP"/>
</dbReference>
<keyword evidence="3" id="KW-0677">Repeat</keyword>
<proteinExistence type="inferred from homology"/>
<dbReference type="InterPro" id="IPR036388">
    <property type="entry name" value="WH-like_DNA-bd_sf"/>
</dbReference>
<evidence type="ECO:0000256" key="2">
    <source>
        <dbReference type="ARBA" id="ARBA00022614"/>
    </source>
</evidence>
<evidence type="ECO:0000256" key="6">
    <source>
        <dbReference type="ARBA" id="ARBA00022840"/>
    </source>
</evidence>
<dbReference type="GO" id="GO:0006952">
    <property type="term" value="P:defense response"/>
    <property type="evidence" value="ECO:0007669"/>
    <property type="project" value="UniProtKB-KW"/>
</dbReference>
<dbReference type="InterPro" id="IPR002182">
    <property type="entry name" value="NB-ARC"/>
</dbReference>
<dbReference type="SUPFAM" id="SSF52540">
    <property type="entry name" value="P-loop containing nucleoside triphosphate hydrolases"/>
    <property type="match status" value="1"/>
</dbReference>
<keyword evidence="2" id="KW-0433">Leucine-rich repeat</keyword>
<evidence type="ECO:0000256" key="3">
    <source>
        <dbReference type="ARBA" id="ARBA00022737"/>
    </source>
</evidence>
<comment type="similarity">
    <text evidence="1">Belongs to the disease resistance NB-LRR family.</text>
</comment>
<evidence type="ECO:0000256" key="5">
    <source>
        <dbReference type="ARBA" id="ARBA00022821"/>
    </source>
</evidence>
<comment type="caution">
    <text evidence="11">The sequence shown here is derived from an EMBL/GenBank/DDBJ whole genome shotgun (WGS) entry which is preliminary data.</text>
</comment>
<sequence>MGDSSFASGFKTGFGSAFLQFALERFATFGSFAWREIGVIWGVEDELRKLQRTYLKIQELVEHMEGSSSRFFNGSKAWQIWFEDMRKLAYDADALLDHVALHLSSYCAERSVNAHQENQVFSMVLSSFNELKLPNKICKMQEKLEELAKEMEGLVMIEKFKQEPYKTAPPRSTQFNNFYSTVLFADDKTVVGRERDREYIVECLSGKCERADFSVIPIVGMGGIGKTTFARLIYDDERVCHIFGRRIWVSISMDFDMVRIAKSIVESATLCACNLSDLISLQAMLRDILSRRKFLLVLDDYWSESHADWDVLCSLFRFGSKGSKIIVTTRSTKVSLIVSCSRAYKLDNLSDDDCWKLIEQRTLSIMQTNQNLEPISRQIAKKCKGLPLVAVTLGCLLRCKSTEEEWHSILESELWDMPQTENVFPVLMLSYVQLPAHLRKCFSYCSIFPQNHEFEVEEVVLLWMAEGFIQPVGARRLEDLGADYFNDLYSRSFFQQYKNTWNKKTIYKMHDLIHDMARVVSKDICFHTEYNSSNCYPLFGNACHLSLLHDNNQQIELKASLKNERLRTFLLMSNNVSNRGELHPELFQHLQFLRVLGLSNIGIAELPDSIGKLEYLRYLNLSGNPISHLPESMCRLAALQTLKLTNCPQLRDLPKDMKKLANLRHLNFDVKGQLQSMPLQFGRLTSLQTLSAYIVGRKEGNGIRELKNMNGLRGSLCIKNIEHVSDLKDAVEAKLGMKTCLDRLELQWRKLRSGLDPQLLERRRNEQAQVFANLQPHENVKELIIENYCGIIYPDWLSQPWRKFTSIRLQGLKYCDNLPSLGQLPFLKYFAISDLPCLKYVDHNFYGTCNAVTFPLLESFQLDDMSGLIHWRNVSNDAMPCLNTFTIQDCPNLISLPPKLLSLLPNSSIRDCGSLQAIP</sequence>
<feature type="domain" description="R13L1/DRL21-like LRR repeat region" evidence="10">
    <location>
        <begin position="703"/>
        <end position="834"/>
    </location>
</feature>
<dbReference type="GO" id="GO:0051707">
    <property type="term" value="P:response to other organism"/>
    <property type="evidence" value="ECO:0007669"/>
    <property type="project" value="UniProtKB-ARBA"/>
</dbReference>
<dbReference type="PROSITE" id="PS51450">
    <property type="entry name" value="LRR"/>
    <property type="match status" value="1"/>
</dbReference>
<gene>
    <name evidence="11" type="ORF">Salat_0965000</name>
</gene>
<feature type="domain" description="Disease resistance protein winged helix" evidence="9">
    <location>
        <begin position="447"/>
        <end position="517"/>
    </location>
</feature>
<dbReference type="SUPFAM" id="SSF52058">
    <property type="entry name" value="L domain-like"/>
    <property type="match status" value="1"/>
</dbReference>
<dbReference type="InterPro" id="IPR056789">
    <property type="entry name" value="LRR_R13L1-DRL21"/>
</dbReference>
<dbReference type="GO" id="GO:0005524">
    <property type="term" value="F:ATP binding"/>
    <property type="evidence" value="ECO:0007669"/>
    <property type="project" value="UniProtKB-KW"/>
</dbReference>
<dbReference type="PRINTS" id="PR00364">
    <property type="entry name" value="DISEASERSIST"/>
</dbReference>
<evidence type="ECO:0000256" key="1">
    <source>
        <dbReference type="ARBA" id="ARBA00008894"/>
    </source>
</evidence>
<feature type="domain" description="Disease resistance N-terminal" evidence="8">
    <location>
        <begin position="29"/>
        <end position="104"/>
    </location>
</feature>
<organism evidence="11 12">
    <name type="scientific">Sesamum alatum</name>
    <dbReference type="NCBI Taxonomy" id="300844"/>
    <lineage>
        <taxon>Eukaryota</taxon>
        <taxon>Viridiplantae</taxon>
        <taxon>Streptophyta</taxon>
        <taxon>Embryophyta</taxon>
        <taxon>Tracheophyta</taxon>
        <taxon>Spermatophyta</taxon>
        <taxon>Magnoliopsida</taxon>
        <taxon>eudicotyledons</taxon>
        <taxon>Gunneridae</taxon>
        <taxon>Pentapetalae</taxon>
        <taxon>asterids</taxon>
        <taxon>lamiids</taxon>
        <taxon>Lamiales</taxon>
        <taxon>Pedaliaceae</taxon>
        <taxon>Sesamum</taxon>
    </lineage>
</organism>
<dbReference type="Pfam" id="PF13855">
    <property type="entry name" value="LRR_8"/>
    <property type="match status" value="1"/>
</dbReference>
<dbReference type="InterPro" id="IPR042197">
    <property type="entry name" value="Apaf_helical"/>
</dbReference>
<dbReference type="FunFam" id="1.10.10.10:FF:000322">
    <property type="entry name" value="Probable disease resistance protein At1g63360"/>
    <property type="match status" value="1"/>
</dbReference>
<dbReference type="Gene3D" id="1.10.10.10">
    <property type="entry name" value="Winged helix-like DNA-binding domain superfamily/Winged helix DNA-binding domain"/>
    <property type="match status" value="1"/>
</dbReference>
<dbReference type="Gene3D" id="3.80.10.10">
    <property type="entry name" value="Ribonuclease Inhibitor"/>
    <property type="match status" value="1"/>
</dbReference>
<reference evidence="11" key="2">
    <citation type="journal article" date="2024" name="Plant">
        <title>Genomic evolution and insights into agronomic trait innovations of Sesamum species.</title>
        <authorList>
            <person name="Miao H."/>
            <person name="Wang L."/>
            <person name="Qu L."/>
            <person name="Liu H."/>
            <person name="Sun Y."/>
            <person name="Le M."/>
            <person name="Wang Q."/>
            <person name="Wei S."/>
            <person name="Zheng Y."/>
            <person name="Lin W."/>
            <person name="Duan Y."/>
            <person name="Cao H."/>
            <person name="Xiong S."/>
            <person name="Wang X."/>
            <person name="Wei L."/>
            <person name="Li C."/>
            <person name="Ma Q."/>
            <person name="Ju M."/>
            <person name="Zhao R."/>
            <person name="Li G."/>
            <person name="Mu C."/>
            <person name="Tian Q."/>
            <person name="Mei H."/>
            <person name="Zhang T."/>
            <person name="Gao T."/>
            <person name="Zhang H."/>
        </authorList>
    </citation>
    <scope>NUCLEOTIDE SEQUENCE</scope>
    <source>
        <strain evidence="11">3651</strain>
    </source>
</reference>
<evidence type="ECO:0000256" key="4">
    <source>
        <dbReference type="ARBA" id="ARBA00022741"/>
    </source>
</evidence>
<evidence type="ECO:0000313" key="11">
    <source>
        <dbReference type="EMBL" id="KAK4432029.1"/>
    </source>
</evidence>
<dbReference type="EMBL" id="JACGWO010000003">
    <property type="protein sequence ID" value="KAK4432029.1"/>
    <property type="molecule type" value="Genomic_DNA"/>
</dbReference>
<dbReference type="InterPro" id="IPR041118">
    <property type="entry name" value="Rx_N"/>
</dbReference>
<evidence type="ECO:0000259" key="10">
    <source>
        <dbReference type="Pfam" id="PF25019"/>
    </source>
</evidence>